<dbReference type="GO" id="GO:0003824">
    <property type="term" value="F:catalytic activity"/>
    <property type="evidence" value="ECO:0007669"/>
    <property type="project" value="InterPro"/>
</dbReference>
<dbReference type="SUPFAM" id="SSF56219">
    <property type="entry name" value="DNase I-like"/>
    <property type="match status" value="1"/>
</dbReference>
<dbReference type="AlphaFoldDB" id="A0A7D9JIW2"/>
<dbReference type="Gene3D" id="3.30.40.10">
    <property type="entry name" value="Zinc/RING finger domain, C3HC4 (zinc finger)"/>
    <property type="match status" value="1"/>
</dbReference>
<dbReference type="Gene3D" id="3.60.10.10">
    <property type="entry name" value="Endonuclease/exonuclease/phosphatase"/>
    <property type="match status" value="1"/>
</dbReference>
<comment type="caution">
    <text evidence="3">The sequence shown here is derived from an EMBL/GenBank/DDBJ whole genome shotgun (WGS) entry which is preliminary data.</text>
</comment>
<keyword evidence="4" id="KW-1185">Reference proteome</keyword>
<feature type="domain" description="Endonuclease/exonuclease/phosphatase" evidence="2">
    <location>
        <begin position="345"/>
        <end position="553"/>
    </location>
</feature>
<evidence type="ECO:0000313" key="3">
    <source>
        <dbReference type="EMBL" id="CAB4030640.1"/>
    </source>
</evidence>
<dbReference type="OrthoDB" id="10680417at2759"/>
<evidence type="ECO:0000313" key="4">
    <source>
        <dbReference type="Proteomes" id="UP001152795"/>
    </source>
</evidence>
<reference evidence="3" key="1">
    <citation type="submission" date="2020-04" db="EMBL/GenBank/DDBJ databases">
        <authorList>
            <person name="Alioto T."/>
            <person name="Alioto T."/>
            <person name="Gomez Garrido J."/>
        </authorList>
    </citation>
    <scope>NUCLEOTIDE SEQUENCE</scope>
    <source>
        <strain evidence="3">A484AB</strain>
    </source>
</reference>
<dbReference type="EMBL" id="CACRXK020017022">
    <property type="protein sequence ID" value="CAB4030640.1"/>
    <property type="molecule type" value="Genomic_DNA"/>
</dbReference>
<dbReference type="Pfam" id="PF03372">
    <property type="entry name" value="Exo_endo_phos"/>
    <property type="match status" value="1"/>
</dbReference>
<dbReference type="Proteomes" id="UP001152795">
    <property type="component" value="Unassembled WGS sequence"/>
</dbReference>
<name>A0A7D9JIW2_PARCT</name>
<dbReference type="InterPro" id="IPR013083">
    <property type="entry name" value="Znf_RING/FYVE/PHD"/>
</dbReference>
<dbReference type="CDD" id="cd01650">
    <property type="entry name" value="RT_nLTR_like"/>
    <property type="match status" value="1"/>
</dbReference>
<dbReference type="PANTHER" id="PTHR47510">
    <property type="entry name" value="REVERSE TRANSCRIPTASE DOMAIN-CONTAINING PROTEIN"/>
    <property type="match status" value="1"/>
</dbReference>
<dbReference type="InterPro" id="IPR011011">
    <property type="entry name" value="Znf_FYVE_PHD"/>
</dbReference>
<dbReference type="Pfam" id="PF00078">
    <property type="entry name" value="RVT_1"/>
    <property type="match status" value="1"/>
</dbReference>
<gene>
    <name evidence="3" type="ORF">PACLA_8A022734</name>
</gene>
<dbReference type="InterPro" id="IPR005135">
    <property type="entry name" value="Endo/exonuclease/phosphatase"/>
</dbReference>
<evidence type="ECO:0000259" key="1">
    <source>
        <dbReference type="Pfam" id="PF00078"/>
    </source>
</evidence>
<evidence type="ECO:0000259" key="2">
    <source>
        <dbReference type="Pfam" id="PF03372"/>
    </source>
</evidence>
<sequence>KRNYQLPESDGRLWTFGDSIMSCTLTFLLRTILLFYFLKLKLLAVRFKPKCEVSFSKQFYVTGLSDSTEYNVELAKTSCPSHGHETSEANYLLHVCLWLGVENIGKTTVSTILQAKSDITTLSLHPVSMEIRQLQQDHRIKGQSCFHLQSPCVNYKAINGYAYGYRIISALITTLSEGTFPRRKTFAHRKPKMSASRCLYYPNSCASCQLLLQGGDISTNLGPDQSSRAKKTTSSPPCPECNKRVQTNHRRFMCTKCFDLYHAKCTNISVVQLKKIKSDTPKDWICTQCLHTQYPLNCCDEKDISFDSRPLVDEIDGNPLSSGSADEHHELLSSRPNQLNILHLNTQSMLSTFDELLVTIKEYSFHVIAMSETWLKNNPHLLNYVIIPGYSILYRNRDNIRGGGIGIYIKESLKFKRRADVEKIEPELEHIWLEINGRTKHSKLLLVVMYRSNRMQAYQTWLGKTENLISQLNINWDGLLMITGDFNIDLLKPEELIVKQYTDMLDSFNLHQLVKISTRVTSKSKTLIDHIITNMPSHITYTSVLPYPTISDHDAPYACVNIRTEINKLRYLAHKAQSNVVWQAFRDIRNRIKTTVKKLKRSFYQKALSSKKPKDLWKIIHRILHPNPKPLNIDPNILNDHFSSTTQRVLGTTPTSYDSLEEMIASLPYCRADTFSLRKVTHGEVLQLLKSMRSDSSTGPDQIPVQFIKLVADIIVSPISHILNKYILRNSFPSAWKIARVSPIPKNDSPTNADHYRPISVLPALSKIYERLALTQLLEYIQQHHILQDTGALNWILNYLSGRNQCVQVDDKQSDTREVHFGVPQGSILGPVLFNLYVNNLQNILDCPSFQYADDTTIYDHCLPQDFTDTVYKMNANISNLEDWATQSNLMLNGSKTKQMLITTPQMSTSHVLRDIVPTITANGEVLERTSSFKILGTWLNEHHCMKSQVFRCEYV</sequence>
<dbReference type="InterPro" id="IPR036691">
    <property type="entry name" value="Endo/exonu/phosph_ase_sf"/>
</dbReference>
<dbReference type="InterPro" id="IPR000477">
    <property type="entry name" value="RT_dom"/>
</dbReference>
<dbReference type="SUPFAM" id="SSF56672">
    <property type="entry name" value="DNA/RNA polymerases"/>
    <property type="match status" value="1"/>
</dbReference>
<proteinExistence type="predicted"/>
<dbReference type="SUPFAM" id="SSF57903">
    <property type="entry name" value="FYVE/PHD zinc finger"/>
    <property type="match status" value="1"/>
</dbReference>
<feature type="domain" description="Reverse transcriptase" evidence="1">
    <location>
        <begin position="765"/>
        <end position="938"/>
    </location>
</feature>
<protein>
    <submittedName>
        <fullName evidence="3">Uncharacterized protein</fullName>
    </submittedName>
</protein>
<organism evidence="3 4">
    <name type="scientific">Paramuricea clavata</name>
    <name type="common">Red gorgonian</name>
    <name type="synonym">Violescent sea-whip</name>
    <dbReference type="NCBI Taxonomy" id="317549"/>
    <lineage>
        <taxon>Eukaryota</taxon>
        <taxon>Metazoa</taxon>
        <taxon>Cnidaria</taxon>
        <taxon>Anthozoa</taxon>
        <taxon>Octocorallia</taxon>
        <taxon>Malacalcyonacea</taxon>
        <taxon>Plexauridae</taxon>
        <taxon>Paramuricea</taxon>
    </lineage>
</organism>
<accession>A0A7D9JIW2</accession>
<dbReference type="PANTHER" id="PTHR47510:SF3">
    <property type="entry name" value="ENDO_EXONUCLEASE_PHOSPHATASE DOMAIN-CONTAINING PROTEIN"/>
    <property type="match status" value="1"/>
</dbReference>
<dbReference type="CDD" id="cd15489">
    <property type="entry name" value="PHD_SF"/>
    <property type="match status" value="1"/>
</dbReference>
<dbReference type="InterPro" id="IPR043502">
    <property type="entry name" value="DNA/RNA_pol_sf"/>
</dbReference>
<feature type="non-terminal residue" evidence="3">
    <location>
        <position position="956"/>
    </location>
</feature>